<dbReference type="EMBL" id="LMWU01000039">
    <property type="protein sequence ID" value="KUN62236.1"/>
    <property type="molecule type" value="Genomic_DNA"/>
</dbReference>
<gene>
    <name evidence="1" type="ORF">AQJ46_33580</name>
</gene>
<dbReference type="InterPro" id="IPR036291">
    <property type="entry name" value="NAD(P)-bd_dom_sf"/>
</dbReference>
<comment type="caution">
    <text evidence="1">The sequence shown here is derived from an EMBL/GenBank/DDBJ whole genome shotgun (WGS) entry which is preliminary data.</text>
</comment>
<sequence>MTQLGGQIALVTGANRGLGREFVRQLLDRGAAKVYAAARDPRPIVADDPRLLPLHLDVTDPA</sequence>
<proteinExistence type="predicted"/>
<dbReference type="AlphaFoldDB" id="A0A124HWP6"/>
<evidence type="ECO:0000313" key="1">
    <source>
        <dbReference type="EMBL" id="KUN62236.1"/>
    </source>
</evidence>
<dbReference type="InterPro" id="IPR002347">
    <property type="entry name" value="SDR_fam"/>
</dbReference>
<evidence type="ECO:0000313" key="2">
    <source>
        <dbReference type="Proteomes" id="UP000053669"/>
    </source>
</evidence>
<dbReference type="RefSeq" id="WP_059209136.1">
    <property type="nucleotide sequence ID" value="NZ_KQ948667.1"/>
</dbReference>
<accession>A0A124HWP6</accession>
<dbReference type="SUPFAM" id="SSF51735">
    <property type="entry name" value="NAD(P)-binding Rossmann-fold domains"/>
    <property type="match status" value="1"/>
</dbReference>
<dbReference type="STRING" id="58343.AQJ46_33580"/>
<dbReference type="Pfam" id="PF00106">
    <property type="entry name" value="adh_short"/>
    <property type="match status" value="1"/>
</dbReference>
<dbReference type="Gene3D" id="3.40.50.720">
    <property type="entry name" value="NAD(P)-binding Rossmann-like Domain"/>
    <property type="match status" value="1"/>
</dbReference>
<organism evidence="1 2">
    <name type="scientific">Streptomyces canus</name>
    <dbReference type="NCBI Taxonomy" id="58343"/>
    <lineage>
        <taxon>Bacteria</taxon>
        <taxon>Bacillati</taxon>
        <taxon>Actinomycetota</taxon>
        <taxon>Actinomycetes</taxon>
        <taxon>Kitasatosporales</taxon>
        <taxon>Streptomycetaceae</taxon>
        <taxon>Streptomyces</taxon>
        <taxon>Streptomyces aurantiacus group</taxon>
    </lineage>
</organism>
<name>A0A124HWP6_9ACTN</name>
<evidence type="ECO:0008006" key="3">
    <source>
        <dbReference type="Google" id="ProtNLM"/>
    </source>
</evidence>
<dbReference type="Proteomes" id="UP000053669">
    <property type="component" value="Unassembled WGS sequence"/>
</dbReference>
<reference evidence="1 2" key="1">
    <citation type="submission" date="2015-10" db="EMBL/GenBank/DDBJ databases">
        <title>Draft genome sequence of Streptomyces canus DSM 40017, type strain for the species Streptomyces canus.</title>
        <authorList>
            <person name="Ruckert C."/>
            <person name="Winkler A."/>
            <person name="Kalinowski J."/>
            <person name="Kampfer P."/>
            <person name="Glaeser S."/>
        </authorList>
    </citation>
    <scope>NUCLEOTIDE SEQUENCE [LARGE SCALE GENOMIC DNA]</scope>
    <source>
        <strain evidence="1 2">DSM 40017</strain>
    </source>
</reference>
<protein>
    <recommendedName>
        <fullName evidence="3">Short-chain dehydrogenase</fullName>
    </recommendedName>
</protein>